<gene>
    <name evidence="3" type="ORF">MP11Mi_19170</name>
</gene>
<dbReference type="EMBL" id="CP128986">
    <property type="protein sequence ID" value="WOC12825.1"/>
    <property type="molecule type" value="Genomic_DNA"/>
</dbReference>
<dbReference type="RefSeq" id="WP_420038690.1">
    <property type="nucleotide sequence ID" value="NZ_CP128986.1"/>
</dbReference>
<organism evidence="3">
    <name type="scientific">Gordonia sp. MP11Mi</name>
    <dbReference type="NCBI Taxonomy" id="3022769"/>
    <lineage>
        <taxon>Bacteria</taxon>
        <taxon>Bacillati</taxon>
        <taxon>Actinomycetota</taxon>
        <taxon>Actinomycetes</taxon>
        <taxon>Mycobacteriales</taxon>
        <taxon>Gordoniaceae</taxon>
        <taxon>Gordonia</taxon>
    </lineage>
</organism>
<evidence type="ECO:0000256" key="1">
    <source>
        <dbReference type="SAM" id="Phobius"/>
    </source>
</evidence>
<protein>
    <recommendedName>
        <fullName evidence="2">VWFA domain-containing protein</fullName>
    </recommendedName>
</protein>
<dbReference type="SUPFAM" id="SSF53300">
    <property type="entry name" value="vWA-like"/>
    <property type="match status" value="1"/>
</dbReference>
<feature type="domain" description="VWFA" evidence="2">
    <location>
        <begin position="333"/>
        <end position="529"/>
    </location>
</feature>
<dbReference type="InterPro" id="IPR036465">
    <property type="entry name" value="vWFA_dom_sf"/>
</dbReference>
<evidence type="ECO:0000259" key="2">
    <source>
        <dbReference type="PROSITE" id="PS50234"/>
    </source>
</evidence>
<dbReference type="PROSITE" id="PS50234">
    <property type="entry name" value="VWFA"/>
    <property type="match status" value="1"/>
</dbReference>
<keyword evidence="1" id="KW-1133">Transmembrane helix</keyword>
<accession>A0AA97CUM1</accession>
<keyword evidence="1" id="KW-0812">Transmembrane</keyword>
<name>A0AA97CUM1_9ACTN</name>
<proteinExistence type="predicted"/>
<keyword evidence="1" id="KW-0472">Membrane</keyword>
<dbReference type="Pfam" id="PF00092">
    <property type="entry name" value="VWA"/>
    <property type="match status" value="1"/>
</dbReference>
<reference evidence="3" key="1">
    <citation type="submission" date="2023-06" db="EMBL/GenBank/DDBJ databases">
        <title>Gordonia sp. nov. and Pseudochrobactrum sp. nov., two species isolated from the burying beetle Nicrophorus vespilloides.</title>
        <authorList>
            <person name="Poehlein A."/>
            <person name="Guzman J."/>
            <person name="Daniel R."/>
            <person name="Vilcinskas A."/>
        </authorList>
    </citation>
    <scope>NUCLEOTIDE SEQUENCE</scope>
    <source>
        <strain evidence="3">MP11Mi</strain>
    </source>
</reference>
<dbReference type="AlphaFoldDB" id="A0AA97CUM1"/>
<dbReference type="InterPro" id="IPR002035">
    <property type="entry name" value="VWF_A"/>
</dbReference>
<dbReference type="Gene3D" id="3.40.50.410">
    <property type="entry name" value="von Willebrand factor, type A domain"/>
    <property type="match status" value="1"/>
</dbReference>
<feature type="transmembrane region" description="Helical" evidence="1">
    <location>
        <begin position="20"/>
        <end position="38"/>
    </location>
</feature>
<sequence length="536" mass="56214">MGRHGNITDGGAPRRTGLRVGLSVALVAVLAVGTYVVWDNTRSKCGEIQPVSVIAEGDLADYVTELADQAESTSCFDFTVAAVPASHVSDRLGGDAVPDIWVAESQSRIRQVGTALGRSWTGIGPSIGTSPIVVAGRDLPDLPSWSTVLSMPALRVDPPGASDVSNAAVVGALAEMSKGSMTHTELIQTLTGRALRMNDEDGAPDLKKMADDDAPSLALVSEQAYAGFTAGESHSPLDAAVPQTGTVALDYRIANVAAPARAVNSNAAIGALAETAKTDEGGRIRAAHHIRPAGGSPLGDGQGVGDVTMIEAPERAFIDNIERKWAALTRPIRALVVQDVSGSMRRDAGGRSRAQLLRDASVYGLAEFPKNTALGYWEFSIDRGGPGVPYREVAPIAPIMATTDGVLNRDVLGKAIDSSLKNLRGGTGLYDTTLAAFKKVYDTYDPAYSNSVILMTDGRNEVAHSITLNQLVSELNIMKNPARRIPIITVGISDDADATALKRISDATGGSSFVAHDPKDIGDILLKAVSFRVQDA</sequence>
<evidence type="ECO:0000313" key="3">
    <source>
        <dbReference type="EMBL" id="WOC12825.1"/>
    </source>
</evidence>